<gene>
    <name evidence="1" type="ORF">POPTR_008G124800</name>
</gene>
<proteinExistence type="predicted"/>
<organism evidence="1 2">
    <name type="scientific">Populus trichocarpa</name>
    <name type="common">Western balsam poplar</name>
    <name type="synonym">Populus balsamifera subsp. trichocarpa</name>
    <dbReference type="NCBI Taxonomy" id="3694"/>
    <lineage>
        <taxon>Eukaryota</taxon>
        <taxon>Viridiplantae</taxon>
        <taxon>Streptophyta</taxon>
        <taxon>Embryophyta</taxon>
        <taxon>Tracheophyta</taxon>
        <taxon>Spermatophyta</taxon>
        <taxon>Magnoliopsida</taxon>
        <taxon>eudicotyledons</taxon>
        <taxon>Gunneridae</taxon>
        <taxon>Pentapetalae</taxon>
        <taxon>rosids</taxon>
        <taxon>fabids</taxon>
        <taxon>Malpighiales</taxon>
        <taxon>Salicaceae</taxon>
        <taxon>Saliceae</taxon>
        <taxon>Populus</taxon>
    </lineage>
</organism>
<reference evidence="1 2" key="1">
    <citation type="journal article" date="2006" name="Science">
        <title>The genome of black cottonwood, Populus trichocarpa (Torr. &amp; Gray).</title>
        <authorList>
            <person name="Tuskan G.A."/>
            <person name="Difazio S."/>
            <person name="Jansson S."/>
            <person name="Bohlmann J."/>
            <person name="Grigoriev I."/>
            <person name="Hellsten U."/>
            <person name="Putnam N."/>
            <person name="Ralph S."/>
            <person name="Rombauts S."/>
            <person name="Salamov A."/>
            <person name="Schein J."/>
            <person name="Sterck L."/>
            <person name="Aerts A."/>
            <person name="Bhalerao R.R."/>
            <person name="Bhalerao R.P."/>
            <person name="Blaudez D."/>
            <person name="Boerjan W."/>
            <person name="Brun A."/>
            <person name="Brunner A."/>
            <person name="Busov V."/>
            <person name="Campbell M."/>
            <person name="Carlson J."/>
            <person name="Chalot M."/>
            <person name="Chapman J."/>
            <person name="Chen G.L."/>
            <person name="Cooper D."/>
            <person name="Coutinho P.M."/>
            <person name="Couturier J."/>
            <person name="Covert S."/>
            <person name="Cronk Q."/>
            <person name="Cunningham R."/>
            <person name="Davis J."/>
            <person name="Degroeve S."/>
            <person name="Dejardin A."/>
            <person name="Depamphilis C."/>
            <person name="Detter J."/>
            <person name="Dirks B."/>
            <person name="Dubchak I."/>
            <person name="Duplessis S."/>
            <person name="Ehlting J."/>
            <person name="Ellis B."/>
            <person name="Gendler K."/>
            <person name="Goodstein D."/>
            <person name="Gribskov M."/>
            <person name="Grimwood J."/>
            <person name="Groover A."/>
            <person name="Gunter L."/>
            <person name="Hamberger B."/>
            <person name="Heinze B."/>
            <person name="Helariutta Y."/>
            <person name="Henrissat B."/>
            <person name="Holligan D."/>
            <person name="Holt R."/>
            <person name="Huang W."/>
            <person name="Islam-Faridi N."/>
            <person name="Jones S."/>
            <person name="Jones-Rhoades M."/>
            <person name="Jorgensen R."/>
            <person name="Joshi C."/>
            <person name="Kangasjarvi J."/>
            <person name="Karlsson J."/>
            <person name="Kelleher C."/>
            <person name="Kirkpatrick R."/>
            <person name="Kirst M."/>
            <person name="Kohler A."/>
            <person name="Kalluri U."/>
            <person name="Larimer F."/>
            <person name="Leebens-Mack J."/>
            <person name="Leple J.C."/>
            <person name="Locascio P."/>
            <person name="Lou Y."/>
            <person name="Lucas S."/>
            <person name="Martin F."/>
            <person name="Montanini B."/>
            <person name="Napoli C."/>
            <person name="Nelson D.R."/>
            <person name="Nelson C."/>
            <person name="Nieminen K."/>
            <person name="Nilsson O."/>
            <person name="Pereda V."/>
            <person name="Peter G."/>
            <person name="Philippe R."/>
            <person name="Pilate G."/>
            <person name="Poliakov A."/>
            <person name="Razumovskaya J."/>
            <person name="Richardson P."/>
            <person name="Rinaldi C."/>
            <person name="Ritland K."/>
            <person name="Rouze P."/>
            <person name="Ryaboy D."/>
            <person name="Schmutz J."/>
            <person name="Schrader J."/>
            <person name="Segerman B."/>
            <person name="Shin H."/>
            <person name="Siddiqui A."/>
            <person name="Sterky F."/>
            <person name="Terry A."/>
            <person name="Tsai C.J."/>
            <person name="Uberbacher E."/>
            <person name="Unneberg P."/>
            <person name="Vahala J."/>
            <person name="Wall K."/>
            <person name="Wessler S."/>
            <person name="Yang G."/>
            <person name="Yin T."/>
            <person name="Douglas C."/>
            <person name="Marra M."/>
            <person name="Sandberg G."/>
            <person name="Van de Peer Y."/>
            <person name="Rokhsar D."/>
        </authorList>
    </citation>
    <scope>NUCLEOTIDE SEQUENCE [LARGE SCALE GENOMIC DNA]</scope>
    <source>
        <strain evidence="2">cv. Nisqually</strain>
    </source>
</reference>
<dbReference type="EMBL" id="CM009297">
    <property type="protein sequence ID" value="PNT24243.1"/>
    <property type="molecule type" value="Genomic_DNA"/>
</dbReference>
<dbReference type="AlphaFoldDB" id="A0A2K1ZG44"/>
<keyword evidence="2" id="KW-1185">Reference proteome</keyword>
<accession>A0A2K1ZG44</accession>
<dbReference type="Proteomes" id="UP000006729">
    <property type="component" value="Chromosome 8"/>
</dbReference>
<evidence type="ECO:0000313" key="1">
    <source>
        <dbReference type="EMBL" id="PNT24243.1"/>
    </source>
</evidence>
<name>A0A2K1ZG44_POPTR</name>
<protein>
    <submittedName>
        <fullName evidence="1">Uncharacterized protein</fullName>
    </submittedName>
</protein>
<evidence type="ECO:0000313" key="2">
    <source>
        <dbReference type="Proteomes" id="UP000006729"/>
    </source>
</evidence>
<dbReference type="InParanoid" id="A0A2K1ZG44"/>
<sequence length="80" mass="8721">MIHFSTLHFNSCMDFYSSNTKVLLNSSSGIAAIKVDATTEAIKSTIFGVSLLNLLINSPRLSLLPHFKKLTVTSKSFNAS</sequence>